<protein>
    <submittedName>
        <fullName evidence="1">Uncharacterized protein</fullName>
    </submittedName>
</protein>
<dbReference type="Gene3D" id="1.10.375.10">
    <property type="entry name" value="Human Immunodeficiency Virus Type 1 Capsid Protein"/>
    <property type="match status" value="1"/>
</dbReference>
<dbReference type="PANTHER" id="PTHR40389:SF2">
    <property type="entry name" value="ENDOGENOUS RETROVIRUS GROUP K MEMBER 24 GAG POLYPROTEIN-RELATED"/>
    <property type="match status" value="1"/>
</dbReference>
<comment type="caution">
    <text evidence="1">The sequence shown here is derived from an EMBL/GenBank/DDBJ whole genome shotgun (WGS) entry which is preliminary data.</text>
</comment>
<accession>A0A1V4T012</accession>
<keyword evidence="2" id="KW-1185">Reference proteome</keyword>
<evidence type="ECO:0000313" key="1">
    <source>
        <dbReference type="EMBL" id="OPX53932.1"/>
    </source>
</evidence>
<dbReference type="SUPFAM" id="SSF47943">
    <property type="entry name" value="Retrovirus capsid protein, N-terminal core domain"/>
    <property type="match status" value="1"/>
</dbReference>
<dbReference type="Pfam" id="PF00607">
    <property type="entry name" value="Gag_p24"/>
    <property type="match status" value="1"/>
</dbReference>
<name>A0A1V4T012_9GAMM</name>
<sequence length="145" mass="16798">LEQTLGARLQALEETLSKHDKGTNKQKVKTIEVVTYPNGSHTMAYPVIVHEKPADDTHPEPYMTYTLQPMSIKDYKKIKEAVVTYGIQSTYVKQMLNSWSTSHRIIPDDWHQVISAVLEYSQQLQWKSWLREEAKNLEQQGKIRG</sequence>
<dbReference type="GO" id="GO:0016032">
    <property type="term" value="P:viral process"/>
    <property type="evidence" value="ECO:0007669"/>
    <property type="project" value="InterPro"/>
</dbReference>
<dbReference type="InterPro" id="IPR008919">
    <property type="entry name" value="Retrov_capsid_N"/>
</dbReference>
<dbReference type="InterPro" id="IPR050195">
    <property type="entry name" value="Primate_lentivir_Gag_pol-like"/>
</dbReference>
<dbReference type="AlphaFoldDB" id="A0A1V4T012"/>
<feature type="non-terminal residue" evidence="1">
    <location>
        <position position="1"/>
    </location>
</feature>
<gene>
    <name evidence="1" type="ORF">BTE48_16880</name>
</gene>
<dbReference type="EMBL" id="MTSM01000220">
    <property type="protein sequence ID" value="OPX53932.1"/>
    <property type="molecule type" value="Genomic_DNA"/>
</dbReference>
<proteinExistence type="predicted"/>
<evidence type="ECO:0000313" key="2">
    <source>
        <dbReference type="Proteomes" id="UP000191418"/>
    </source>
</evidence>
<dbReference type="Proteomes" id="UP000191418">
    <property type="component" value="Unassembled WGS sequence"/>
</dbReference>
<feature type="non-terminal residue" evidence="1">
    <location>
        <position position="145"/>
    </location>
</feature>
<reference evidence="1 2" key="1">
    <citation type="submission" date="2017-01" db="EMBL/GenBank/DDBJ databases">
        <title>Genome Sequencing of a Marine Spirillum, Oceanospirillum multiglobuliferum ATCC 33336, from Japan.</title>
        <authorList>
            <person name="Carney J.G."/>
            <person name="Trachtenberg A.M."/>
            <person name="Rheaume B.A."/>
            <person name="Linnane J.D."/>
            <person name="Pitts N.L."/>
            <person name="Mykles D.L."/>
            <person name="Maclea K.S."/>
        </authorList>
    </citation>
    <scope>NUCLEOTIDE SEQUENCE [LARGE SCALE GENOMIC DNA]</scope>
    <source>
        <strain evidence="1 2">ATCC 33336</strain>
    </source>
</reference>
<dbReference type="PANTHER" id="PTHR40389">
    <property type="entry name" value="ENDOGENOUS RETROVIRUS GROUP K MEMBER 24 GAG POLYPROTEIN-RELATED"/>
    <property type="match status" value="1"/>
</dbReference>
<organism evidence="1 2">
    <name type="scientific">Oceanospirillum multiglobuliferum</name>
    <dbReference type="NCBI Taxonomy" id="64969"/>
    <lineage>
        <taxon>Bacteria</taxon>
        <taxon>Pseudomonadati</taxon>
        <taxon>Pseudomonadota</taxon>
        <taxon>Gammaproteobacteria</taxon>
        <taxon>Oceanospirillales</taxon>
        <taxon>Oceanospirillaceae</taxon>
        <taxon>Oceanospirillum</taxon>
    </lineage>
</organism>